<dbReference type="EMBL" id="JABFTP020000185">
    <property type="protein sequence ID" value="KAL3287252.1"/>
    <property type="molecule type" value="Genomic_DNA"/>
</dbReference>
<feature type="non-terminal residue" evidence="1">
    <location>
        <position position="120"/>
    </location>
</feature>
<organism evidence="1 2">
    <name type="scientific">Cryptolaemus montrouzieri</name>
    <dbReference type="NCBI Taxonomy" id="559131"/>
    <lineage>
        <taxon>Eukaryota</taxon>
        <taxon>Metazoa</taxon>
        <taxon>Ecdysozoa</taxon>
        <taxon>Arthropoda</taxon>
        <taxon>Hexapoda</taxon>
        <taxon>Insecta</taxon>
        <taxon>Pterygota</taxon>
        <taxon>Neoptera</taxon>
        <taxon>Endopterygota</taxon>
        <taxon>Coleoptera</taxon>
        <taxon>Polyphaga</taxon>
        <taxon>Cucujiformia</taxon>
        <taxon>Coccinelloidea</taxon>
        <taxon>Coccinellidae</taxon>
        <taxon>Scymninae</taxon>
        <taxon>Scymnini</taxon>
        <taxon>Cryptolaemus</taxon>
    </lineage>
</organism>
<evidence type="ECO:0000313" key="1">
    <source>
        <dbReference type="EMBL" id="KAL3287252.1"/>
    </source>
</evidence>
<dbReference type="AlphaFoldDB" id="A0ABD2P945"/>
<dbReference type="PANTHER" id="PTHR31434">
    <property type="entry name" value="S PHASE CYCLIN A-ASSOCIATED PROTEIN IN THE ENDOPLASMIC RETICULUM"/>
    <property type="match status" value="1"/>
</dbReference>
<dbReference type="PANTHER" id="PTHR31434:SF2">
    <property type="entry name" value="S PHASE CYCLIN A-ASSOCIATED PROTEIN IN THE ENDOPLASMIC RETICULUM"/>
    <property type="match status" value="1"/>
</dbReference>
<accession>A0ABD2P945</accession>
<evidence type="ECO:0000313" key="2">
    <source>
        <dbReference type="Proteomes" id="UP001516400"/>
    </source>
</evidence>
<gene>
    <name evidence="1" type="ORF">HHI36_001729</name>
</gene>
<reference evidence="1 2" key="1">
    <citation type="journal article" date="2021" name="BMC Biol.">
        <title>Horizontally acquired antibacterial genes associated with adaptive radiation of ladybird beetles.</title>
        <authorList>
            <person name="Li H.S."/>
            <person name="Tang X.F."/>
            <person name="Huang Y.H."/>
            <person name="Xu Z.Y."/>
            <person name="Chen M.L."/>
            <person name="Du X.Y."/>
            <person name="Qiu B.Y."/>
            <person name="Chen P.T."/>
            <person name="Zhang W."/>
            <person name="Slipinski A."/>
            <person name="Escalona H.E."/>
            <person name="Waterhouse R.M."/>
            <person name="Zwick A."/>
            <person name="Pang H."/>
        </authorList>
    </citation>
    <scope>NUCLEOTIDE SEQUENCE [LARGE SCALE GENOMIC DNA]</scope>
    <source>
        <strain evidence="1">SYSU2018</strain>
    </source>
</reference>
<comment type="caution">
    <text evidence="1">The sequence shown here is derived from an EMBL/GenBank/DDBJ whole genome shotgun (WGS) entry which is preliminary data.</text>
</comment>
<sequence>SFAVCVGVVEQLSKCCLAVRGPVHDVPPACAFLLAALEFLAALARNCPEDCDPTHLVSALHGTELLGCISMLYGSLLPPDSTPRVEGQPPQMIPTMCLKLAFVTFTFLKRIAELDLKKFQ</sequence>
<protein>
    <submittedName>
        <fullName evidence="1">Uncharacterized protein</fullName>
    </submittedName>
</protein>
<dbReference type="Proteomes" id="UP001516400">
    <property type="component" value="Unassembled WGS sequence"/>
</dbReference>
<keyword evidence="2" id="KW-1185">Reference proteome</keyword>
<proteinExistence type="predicted"/>
<feature type="non-terminal residue" evidence="1">
    <location>
        <position position="1"/>
    </location>
</feature>
<name>A0ABD2P945_9CUCU</name>